<dbReference type="VEuPathDB" id="MicrosporidiaDB:NAPIS_ORF00907"/>
<dbReference type="GO" id="GO:0004386">
    <property type="term" value="F:helicase activity"/>
    <property type="evidence" value="ECO:0007669"/>
    <property type="project" value="UniProtKB-KW"/>
</dbReference>
<dbReference type="Pfam" id="PF00271">
    <property type="entry name" value="Helicase_C"/>
    <property type="match status" value="1"/>
</dbReference>
<dbReference type="SUPFAM" id="SSF52540">
    <property type="entry name" value="P-loop containing nucleoside triphosphate hydrolases"/>
    <property type="match status" value="1"/>
</dbReference>
<evidence type="ECO:0000256" key="1">
    <source>
        <dbReference type="ARBA" id="ARBA00022741"/>
    </source>
</evidence>
<evidence type="ECO:0000313" key="7">
    <source>
        <dbReference type="EMBL" id="EQB61521.1"/>
    </source>
</evidence>
<dbReference type="Pfam" id="PF00270">
    <property type="entry name" value="DEAD"/>
    <property type="match status" value="1"/>
</dbReference>
<keyword evidence="4" id="KW-0067">ATP-binding</keyword>
<dbReference type="GO" id="GO:0003723">
    <property type="term" value="F:RNA binding"/>
    <property type="evidence" value="ECO:0007669"/>
    <property type="project" value="TreeGrafter"/>
</dbReference>
<dbReference type="InterPro" id="IPR014001">
    <property type="entry name" value="Helicase_ATP-bd"/>
</dbReference>
<dbReference type="InterPro" id="IPR027417">
    <property type="entry name" value="P-loop_NTPase"/>
</dbReference>
<dbReference type="CDD" id="cd17917">
    <property type="entry name" value="DEXHc_RHA-like"/>
    <property type="match status" value="1"/>
</dbReference>
<dbReference type="PANTHER" id="PTHR18934:SF99">
    <property type="entry name" value="ATP-DEPENDENT RNA HELICASE DHX37-RELATED"/>
    <property type="match status" value="1"/>
</dbReference>
<dbReference type="PROSITE" id="PS51194">
    <property type="entry name" value="HELICASE_CTER"/>
    <property type="match status" value="1"/>
</dbReference>
<dbReference type="Gene3D" id="1.20.120.1080">
    <property type="match status" value="1"/>
</dbReference>
<dbReference type="EMBL" id="KE647131">
    <property type="protein sequence ID" value="EQB61521.1"/>
    <property type="molecule type" value="Genomic_DNA"/>
</dbReference>
<evidence type="ECO:0000259" key="6">
    <source>
        <dbReference type="PROSITE" id="PS51194"/>
    </source>
</evidence>
<dbReference type="InterPro" id="IPR007502">
    <property type="entry name" value="Helicase-assoc_dom"/>
</dbReference>
<dbReference type="CDD" id="cd18791">
    <property type="entry name" value="SF2_C_RHA"/>
    <property type="match status" value="1"/>
</dbReference>
<protein>
    <submittedName>
        <fullName evidence="7">Uncharacterized protein</fullName>
    </submittedName>
</protein>
<keyword evidence="1" id="KW-0547">Nucleotide-binding</keyword>
<reference evidence="7 8" key="1">
    <citation type="journal article" date="2013" name="BMC Genomics">
        <title>Genome sequencing and comparative genomics of honey bee microsporidia, Nosema apis reveal novel insights into host-parasite interactions.</title>
        <authorList>
            <person name="Chen Yp."/>
            <person name="Pettis J.S."/>
            <person name="Zhao Y."/>
            <person name="Liu X."/>
            <person name="Tallon L.J."/>
            <person name="Sadzewicz L.D."/>
            <person name="Li R."/>
            <person name="Zheng H."/>
            <person name="Huang S."/>
            <person name="Zhang X."/>
            <person name="Hamilton M.C."/>
            <person name="Pernal S.F."/>
            <person name="Melathopoulos A.P."/>
            <person name="Yan X."/>
            <person name="Evans J.D."/>
        </authorList>
    </citation>
    <scope>NUCLEOTIDE SEQUENCE [LARGE SCALE GENOMIC DNA]</scope>
    <source>
        <strain evidence="7 8">BRL 01</strain>
    </source>
</reference>
<gene>
    <name evidence="7" type="ORF">NAPIS_ORF00907</name>
</gene>
<dbReference type="SMART" id="SM00847">
    <property type="entry name" value="HA2"/>
    <property type="match status" value="1"/>
</dbReference>
<evidence type="ECO:0000259" key="5">
    <source>
        <dbReference type="PROSITE" id="PS51192"/>
    </source>
</evidence>
<evidence type="ECO:0000256" key="3">
    <source>
        <dbReference type="ARBA" id="ARBA00022806"/>
    </source>
</evidence>
<dbReference type="SMART" id="SM00490">
    <property type="entry name" value="HELICc"/>
    <property type="match status" value="1"/>
</dbReference>
<feature type="domain" description="Helicase C-terminal" evidence="6">
    <location>
        <begin position="284"/>
        <end position="462"/>
    </location>
</feature>
<evidence type="ECO:0000256" key="4">
    <source>
        <dbReference type="ARBA" id="ARBA00022840"/>
    </source>
</evidence>
<dbReference type="InterPro" id="IPR011545">
    <property type="entry name" value="DEAD/DEAH_box_helicase_dom"/>
</dbReference>
<dbReference type="InterPro" id="IPR001650">
    <property type="entry name" value="Helicase_C-like"/>
</dbReference>
<keyword evidence="2" id="KW-0378">Hydrolase</keyword>
<evidence type="ECO:0000313" key="8">
    <source>
        <dbReference type="Proteomes" id="UP000053780"/>
    </source>
</evidence>
<dbReference type="GO" id="GO:0005524">
    <property type="term" value="F:ATP binding"/>
    <property type="evidence" value="ECO:0007669"/>
    <property type="project" value="UniProtKB-KW"/>
</dbReference>
<dbReference type="GO" id="GO:0016787">
    <property type="term" value="F:hydrolase activity"/>
    <property type="evidence" value="ECO:0007669"/>
    <property type="project" value="UniProtKB-KW"/>
</dbReference>
<sequence>MGYNLKRKKSNEQKRWENRKLKMAGLTIEEVPIEDDNIIDIQFKDIYIFNKISHENLFDFSNKLYLIGNRKSLFYEKHKLLYDNIVNEKSSVLPFLSNSIDYKNLPVYKKKDEFLDFFENNNILVVTGETGCGKSTLIPKFIYDKYKYRICITQPRKIAVLSLFKKLNSSYGNEVGYAIRFNNKISPQNKINIMTEGILIKEFSSDALLTRYNLIICDEIHERSINIDIILGFIKLLINHRSDIKIILMSATINVNKYCNFLNAVHFNFDGNRFPVQIKYLKINVDDYIEWTVKKIINIYLKEQNGDILVFLSGKEDINQIYKLLHIYLIKEKPFNIITLYSEILEEVYDKIFSYDIKIRKCILSTNVAEASITIPNIKYVIDTGFHKLNYYDYKRGDRLIKYPISKENAIQRAGRAGRLEPGVCYRMYTETSYLYDLPDSNIPDILRCNISSVLLILFNSGIKQLETFPLLSKPSKLSIELGIKTLIILEAIDFKFCLTKLGIFIINLGIDPVLGKLIMEGINYSCSYEASLLASILSIDNFLIFDYLKNVDTDNEFLSLLDIVKINDNKFLNLIKKIKYLHKNIIYKIEQLGYKIKSSRNINIAILRTFYFNLTSKENKFYIHLANKEKFCLTNSFIESQYVLFYKIFTNKFNESFMQICCSVDQHDILKYCSKYFKTYENDKKKFDINIFENLYDRFILDEN</sequence>
<dbReference type="PROSITE" id="PS51192">
    <property type="entry name" value="HELICASE_ATP_BIND_1"/>
    <property type="match status" value="1"/>
</dbReference>
<keyword evidence="3" id="KW-0347">Helicase</keyword>
<evidence type="ECO:0000256" key="2">
    <source>
        <dbReference type="ARBA" id="ARBA00022801"/>
    </source>
</evidence>
<name>T0MEK0_9MICR</name>
<dbReference type="PANTHER" id="PTHR18934">
    <property type="entry name" value="ATP-DEPENDENT RNA HELICASE"/>
    <property type="match status" value="1"/>
</dbReference>
<feature type="domain" description="Helicase ATP-binding" evidence="5">
    <location>
        <begin position="115"/>
        <end position="271"/>
    </location>
</feature>
<organism evidence="7 8">
    <name type="scientific">Vairimorpha apis BRL 01</name>
    <dbReference type="NCBI Taxonomy" id="1037528"/>
    <lineage>
        <taxon>Eukaryota</taxon>
        <taxon>Fungi</taxon>
        <taxon>Fungi incertae sedis</taxon>
        <taxon>Microsporidia</taxon>
        <taxon>Nosematidae</taxon>
        <taxon>Vairimorpha</taxon>
    </lineage>
</organism>
<dbReference type="OrthoDB" id="10253254at2759"/>
<dbReference type="Gene3D" id="3.40.50.300">
    <property type="entry name" value="P-loop containing nucleotide triphosphate hydrolases"/>
    <property type="match status" value="2"/>
</dbReference>
<dbReference type="Proteomes" id="UP000053780">
    <property type="component" value="Unassembled WGS sequence"/>
</dbReference>
<dbReference type="HOGENOM" id="CLU_001832_5_11_1"/>
<dbReference type="SMART" id="SM00487">
    <property type="entry name" value="DEXDc"/>
    <property type="match status" value="1"/>
</dbReference>
<accession>T0MEK0</accession>
<dbReference type="AlphaFoldDB" id="T0MEK0"/>
<proteinExistence type="predicted"/>
<keyword evidence="8" id="KW-1185">Reference proteome</keyword>